<reference evidence="3" key="1">
    <citation type="submission" date="2017-08" db="EMBL/GenBank/DDBJ databases">
        <title>A dynamic microbial community with high functional redundancy inhabits the cold, oxic subseafloor aquifer.</title>
        <authorList>
            <person name="Tully B.J."/>
            <person name="Wheat C.G."/>
            <person name="Glazer B.T."/>
            <person name="Huber J.A."/>
        </authorList>
    </citation>
    <scope>NUCLEOTIDE SEQUENCE [LARGE SCALE GENOMIC DNA]</scope>
</reference>
<organism evidence="2 3">
    <name type="scientific">SAR86 cluster bacterium</name>
    <dbReference type="NCBI Taxonomy" id="2030880"/>
    <lineage>
        <taxon>Bacteria</taxon>
        <taxon>Pseudomonadati</taxon>
        <taxon>Pseudomonadota</taxon>
        <taxon>Gammaproteobacteria</taxon>
        <taxon>SAR86 cluster</taxon>
    </lineage>
</organism>
<name>A0A2A4X8G7_9GAMM</name>
<evidence type="ECO:0000259" key="1">
    <source>
        <dbReference type="Pfam" id="PF01243"/>
    </source>
</evidence>
<dbReference type="InterPro" id="IPR024029">
    <property type="entry name" value="Pyridox_Oxase_FMN-dep"/>
</dbReference>
<dbReference type="PANTHER" id="PTHR42815">
    <property type="entry name" value="FAD-BINDING, PUTATIVE (AFU_ORTHOLOGUE AFUA_6G07600)-RELATED"/>
    <property type="match status" value="1"/>
</dbReference>
<dbReference type="Proteomes" id="UP000218767">
    <property type="component" value="Unassembled WGS sequence"/>
</dbReference>
<proteinExistence type="predicted"/>
<comment type="caution">
    <text evidence="2">The sequence shown here is derived from an EMBL/GenBank/DDBJ whole genome shotgun (WGS) entry which is preliminary data.</text>
</comment>
<dbReference type="SUPFAM" id="SSF50475">
    <property type="entry name" value="FMN-binding split barrel"/>
    <property type="match status" value="1"/>
</dbReference>
<protein>
    <submittedName>
        <fullName evidence="2">Pyridoxamine 5'-phosphate oxidase</fullName>
    </submittedName>
</protein>
<evidence type="ECO:0000313" key="3">
    <source>
        <dbReference type="Proteomes" id="UP000218767"/>
    </source>
</evidence>
<dbReference type="AlphaFoldDB" id="A0A2A4X8G7"/>
<dbReference type="NCBIfam" id="TIGR04025">
    <property type="entry name" value="PPOX_FMN_DR2398"/>
    <property type="match status" value="1"/>
</dbReference>
<gene>
    <name evidence="2" type="ORF">COB20_06225</name>
</gene>
<accession>A0A2A4X8G7</accession>
<dbReference type="EMBL" id="NVUL01000027">
    <property type="protein sequence ID" value="PCI78796.1"/>
    <property type="molecule type" value="Genomic_DNA"/>
</dbReference>
<dbReference type="InterPro" id="IPR012349">
    <property type="entry name" value="Split_barrel_FMN-bd"/>
</dbReference>
<dbReference type="PANTHER" id="PTHR42815:SF2">
    <property type="entry name" value="FAD-BINDING, PUTATIVE (AFU_ORTHOLOGUE AFUA_6G07600)-RELATED"/>
    <property type="match status" value="1"/>
</dbReference>
<evidence type="ECO:0000313" key="2">
    <source>
        <dbReference type="EMBL" id="PCI78796.1"/>
    </source>
</evidence>
<dbReference type="Pfam" id="PF01243">
    <property type="entry name" value="PNPOx_N"/>
    <property type="match status" value="1"/>
</dbReference>
<dbReference type="Gene3D" id="2.30.110.10">
    <property type="entry name" value="Electron Transport, Fmn-binding Protein, Chain A"/>
    <property type="match status" value="1"/>
</dbReference>
<dbReference type="InterPro" id="IPR011576">
    <property type="entry name" value="Pyridox_Oxase_N"/>
</dbReference>
<sequence>MAVKSEEELREIYKQPKESVLKKILPKLDKHCRNFIEHSPFLVMATANSDGQADASPKGDAPGFVKVVDDHTLIIPDRIGNNIADCLRNILQVPEIGLIFFIPGIRETLRINGSCQIIADEETLAPHAVNGKPPQSAFKVTVRETYMHCGKSIIRSDLWEQKNRVDQKNFPTLGQILSEQIGELDATDTDVRLENSYKNKLY</sequence>
<feature type="domain" description="Pyridoxamine 5'-phosphate oxidase N-terminal" evidence="1">
    <location>
        <begin position="28"/>
        <end position="149"/>
    </location>
</feature>